<name>A0ABD3I817_9MARC</name>
<evidence type="ECO:0000313" key="3">
    <source>
        <dbReference type="Proteomes" id="UP001633002"/>
    </source>
</evidence>
<organism evidence="2 3">
    <name type="scientific">Riccia sorocarpa</name>
    <dbReference type="NCBI Taxonomy" id="122646"/>
    <lineage>
        <taxon>Eukaryota</taxon>
        <taxon>Viridiplantae</taxon>
        <taxon>Streptophyta</taxon>
        <taxon>Embryophyta</taxon>
        <taxon>Marchantiophyta</taxon>
        <taxon>Marchantiopsida</taxon>
        <taxon>Marchantiidae</taxon>
        <taxon>Marchantiales</taxon>
        <taxon>Ricciaceae</taxon>
        <taxon>Riccia</taxon>
    </lineage>
</organism>
<evidence type="ECO:0000313" key="2">
    <source>
        <dbReference type="EMBL" id="KAL3699773.1"/>
    </source>
</evidence>
<dbReference type="EMBL" id="JBJQOH010000001">
    <property type="protein sequence ID" value="KAL3699773.1"/>
    <property type="molecule type" value="Genomic_DNA"/>
</dbReference>
<accession>A0ABD3I817</accession>
<feature type="region of interest" description="Disordered" evidence="1">
    <location>
        <begin position="110"/>
        <end position="147"/>
    </location>
</feature>
<reference evidence="2 3" key="1">
    <citation type="submission" date="2024-09" db="EMBL/GenBank/DDBJ databases">
        <title>Chromosome-scale assembly of Riccia sorocarpa.</title>
        <authorList>
            <person name="Paukszto L."/>
        </authorList>
    </citation>
    <scope>NUCLEOTIDE SEQUENCE [LARGE SCALE GENOMIC DNA]</scope>
    <source>
        <strain evidence="2">LP-2024</strain>
        <tissue evidence="2">Aerial parts of the thallus</tissue>
    </source>
</reference>
<dbReference type="Proteomes" id="UP001633002">
    <property type="component" value="Unassembled WGS sequence"/>
</dbReference>
<feature type="compositionally biased region" description="Low complexity" evidence="1">
    <location>
        <begin position="128"/>
        <end position="147"/>
    </location>
</feature>
<keyword evidence="3" id="KW-1185">Reference proteome</keyword>
<proteinExistence type="predicted"/>
<evidence type="ECO:0000256" key="1">
    <source>
        <dbReference type="SAM" id="MobiDB-lite"/>
    </source>
</evidence>
<gene>
    <name evidence="2" type="ORF">R1sor_017795</name>
</gene>
<dbReference type="AlphaFoldDB" id="A0ABD3I817"/>
<comment type="caution">
    <text evidence="2">The sequence shown here is derived from an EMBL/GenBank/DDBJ whole genome shotgun (WGS) entry which is preliminary data.</text>
</comment>
<protein>
    <submittedName>
        <fullName evidence="2">Uncharacterized protein</fullName>
    </submittedName>
</protein>
<sequence length="147" mass="16490">MAVVEVKRFACNEVQNPPKGNFNSDALTWFPSTRKGPNVENRVEAWIHSARLSDFLEGWYERMMDDYEKKGKKSGLVSALAVADEAPSRLERAVKPTWIPFDAQFDSSALQHSLGAGPPQKRKKRQLSRSQIGSSRSLSQPSRITSL</sequence>